<reference evidence="3 4" key="1">
    <citation type="journal article" date="2011" name="Science">
        <title>The ecoresponsive genome of Daphnia pulex.</title>
        <authorList>
            <person name="Colbourne J.K."/>
            <person name="Pfrender M.E."/>
            <person name="Gilbert D."/>
            <person name="Thomas W.K."/>
            <person name="Tucker A."/>
            <person name="Oakley T.H."/>
            <person name="Tokishita S."/>
            <person name="Aerts A."/>
            <person name="Arnold G.J."/>
            <person name="Basu M.K."/>
            <person name="Bauer D.J."/>
            <person name="Caceres C.E."/>
            <person name="Carmel L."/>
            <person name="Casola C."/>
            <person name="Choi J.H."/>
            <person name="Detter J.C."/>
            <person name="Dong Q."/>
            <person name="Dusheyko S."/>
            <person name="Eads B.D."/>
            <person name="Frohlich T."/>
            <person name="Geiler-Samerotte K.A."/>
            <person name="Gerlach D."/>
            <person name="Hatcher P."/>
            <person name="Jogdeo S."/>
            <person name="Krijgsveld J."/>
            <person name="Kriventseva E.V."/>
            <person name="Kultz D."/>
            <person name="Laforsch C."/>
            <person name="Lindquist E."/>
            <person name="Lopez J."/>
            <person name="Manak J.R."/>
            <person name="Muller J."/>
            <person name="Pangilinan J."/>
            <person name="Patwardhan R.P."/>
            <person name="Pitluck S."/>
            <person name="Pritham E.J."/>
            <person name="Rechtsteiner A."/>
            <person name="Rho M."/>
            <person name="Rogozin I.B."/>
            <person name="Sakarya O."/>
            <person name="Salamov A."/>
            <person name="Schaack S."/>
            <person name="Shapiro H."/>
            <person name="Shiga Y."/>
            <person name="Skalitzky C."/>
            <person name="Smith Z."/>
            <person name="Souvorov A."/>
            <person name="Sung W."/>
            <person name="Tang Z."/>
            <person name="Tsuchiya D."/>
            <person name="Tu H."/>
            <person name="Vos H."/>
            <person name="Wang M."/>
            <person name="Wolf Y.I."/>
            <person name="Yamagata H."/>
            <person name="Yamada T."/>
            <person name="Ye Y."/>
            <person name="Shaw J.R."/>
            <person name="Andrews J."/>
            <person name="Crease T.J."/>
            <person name="Tang H."/>
            <person name="Lucas S.M."/>
            <person name="Robertson H.M."/>
            <person name="Bork P."/>
            <person name="Koonin E.V."/>
            <person name="Zdobnov E.M."/>
            <person name="Grigoriev I.V."/>
            <person name="Lynch M."/>
            <person name="Boore J.L."/>
        </authorList>
    </citation>
    <scope>NUCLEOTIDE SEQUENCE [LARGE SCALE GENOMIC DNA]</scope>
</reference>
<sequence>MLTAVEECCNDIETDRIAVLVDKTMRSTARTPSHMYTPYKRTPFPCNSFNNQLPKAQDALLLVSFLINVAHAGTLRRESSASNQIILSYKTDTHSRHETGIPGRAVQGSYSYIGGDGRWYKVTYEADERGYRAKSEQLPWPLQPVVSPLPPVHHSDITVKPAPAVVQTVIKIEEPAVVEMSKEKEPIKKLPATQITWNNTKSSVTVKDDNVLKEEQPTQPQLVPAIVEPTEKLAIHVPLFTKVYSLKSTKSQTKHRKNKAGSQSPITRYKLSFLPAYGLVMH</sequence>
<organism evidence="3 4">
    <name type="scientific">Daphnia pulex</name>
    <name type="common">Water flea</name>
    <dbReference type="NCBI Taxonomy" id="6669"/>
    <lineage>
        <taxon>Eukaryota</taxon>
        <taxon>Metazoa</taxon>
        <taxon>Ecdysozoa</taxon>
        <taxon>Arthropoda</taxon>
        <taxon>Crustacea</taxon>
        <taxon>Branchiopoda</taxon>
        <taxon>Diplostraca</taxon>
        <taxon>Cladocera</taxon>
        <taxon>Anomopoda</taxon>
        <taxon>Daphniidae</taxon>
        <taxon>Daphnia</taxon>
    </lineage>
</organism>
<dbReference type="HOGENOM" id="CLU_987854_0_0_1"/>
<evidence type="ECO:0000256" key="1">
    <source>
        <dbReference type="ARBA" id="ARBA00022460"/>
    </source>
</evidence>
<proteinExistence type="predicted"/>
<dbReference type="PANTHER" id="PTHR10380:SF173">
    <property type="entry name" value="CUTICULAR PROTEIN 47EF, ISOFORM C-RELATED"/>
    <property type="match status" value="1"/>
</dbReference>
<accession>E9FXH6</accession>
<dbReference type="InParanoid" id="E9FXH6"/>
<gene>
    <name evidence="3" type="ORF">DAPPUDRAFT_96297</name>
</gene>
<dbReference type="Pfam" id="PF00379">
    <property type="entry name" value="Chitin_bind_4"/>
    <property type="match status" value="1"/>
</dbReference>
<dbReference type="InterPro" id="IPR031311">
    <property type="entry name" value="CHIT_BIND_RR_consensus"/>
</dbReference>
<evidence type="ECO:0000313" key="3">
    <source>
        <dbReference type="EMBL" id="EFX88267.1"/>
    </source>
</evidence>
<dbReference type="PANTHER" id="PTHR10380">
    <property type="entry name" value="CUTICLE PROTEIN"/>
    <property type="match status" value="1"/>
</dbReference>
<dbReference type="GO" id="GO:0008010">
    <property type="term" value="F:structural constituent of chitin-based larval cuticle"/>
    <property type="evidence" value="ECO:0000318"/>
    <property type="project" value="GO_Central"/>
</dbReference>
<dbReference type="AlphaFoldDB" id="E9FXH6"/>
<dbReference type="PROSITE" id="PS00233">
    <property type="entry name" value="CHIT_BIND_RR_1"/>
    <property type="match status" value="1"/>
</dbReference>
<dbReference type="GO" id="GO:0062129">
    <property type="term" value="C:chitin-based extracellular matrix"/>
    <property type="evidence" value="ECO:0000318"/>
    <property type="project" value="GO_Central"/>
</dbReference>
<dbReference type="InterPro" id="IPR050468">
    <property type="entry name" value="Cuticle_Struct_Prot"/>
</dbReference>
<dbReference type="InterPro" id="IPR000618">
    <property type="entry name" value="Insect_cuticle"/>
</dbReference>
<evidence type="ECO:0000256" key="2">
    <source>
        <dbReference type="PROSITE-ProRule" id="PRU00497"/>
    </source>
</evidence>
<dbReference type="Proteomes" id="UP000000305">
    <property type="component" value="Unassembled WGS sequence"/>
</dbReference>
<dbReference type="PROSITE" id="PS51155">
    <property type="entry name" value="CHIT_BIND_RR_2"/>
    <property type="match status" value="1"/>
</dbReference>
<name>E9FXH6_DAPPU</name>
<dbReference type="OrthoDB" id="6358639at2759"/>
<dbReference type="EMBL" id="GL732526">
    <property type="protein sequence ID" value="EFX88267.1"/>
    <property type="molecule type" value="Genomic_DNA"/>
</dbReference>
<evidence type="ECO:0008006" key="5">
    <source>
        <dbReference type="Google" id="ProtNLM"/>
    </source>
</evidence>
<protein>
    <recommendedName>
        <fullName evidence="5">Cuticle protein</fullName>
    </recommendedName>
</protein>
<dbReference type="KEGG" id="dpx:DAPPUDRAFT_96297"/>
<evidence type="ECO:0000313" key="4">
    <source>
        <dbReference type="Proteomes" id="UP000000305"/>
    </source>
</evidence>
<keyword evidence="1 2" id="KW-0193">Cuticle</keyword>
<keyword evidence="4" id="KW-1185">Reference proteome</keyword>